<name>A0A2W2BFT4_9ACTN</name>
<evidence type="ECO:0000313" key="3">
    <source>
        <dbReference type="Proteomes" id="UP000248764"/>
    </source>
</evidence>
<proteinExistence type="predicted"/>
<dbReference type="Pfam" id="PF01510">
    <property type="entry name" value="Amidase_2"/>
    <property type="match status" value="1"/>
</dbReference>
<dbReference type="AlphaFoldDB" id="A0A2W2BFT4"/>
<dbReference type="InterPro" id="IPR002502">
    <property type="entry name" value="Amidase_domain"/>
</dbReference>
<dbReference type="SMART" id="SM00644">
    <property type="entry name" value="Ami_2"/>
    <property type="match status" value="1"/>
</dbReference>
<dbReference type="Gene3D" id="3.40.80.10">
    <property type="entry name" value="Peptidoglycan recognition protein-like"/>
    <property type="match status" value="1"/>
</dbReference>
<dbReference type="RefSeq" id="WP_111254493.1">
    <property type="nucleotide sequence ID" value="NZ_POTW01000018.1"/>
</dbReference>
<feature type="domain" description="N-acetylmuramoyl-L-alanine amidase" evidence="1">
    <location>
        <begin position="12"/>
        <end position="159"/>
    </location>
</feature>
<dbReference type="Proteomes" id="UP000248764">
    <property type="component" value="Unassembled WGS sequence"/>
</dbReference>
<dbReference type="SUPFAM" id="SSF55846">
    <property type="entry name" value="N-acetylmuramoyl-L-alanine amidase-like"/>
    <property type="match status" value="1"/>
</dbReference>
<dbReference type="GO" id="GO:0008745">
    <property type="term" value="F:N-acetylmuramoyl-L-alanine amidase activity"/>
    <property type="evidence" value="ECO:0007669"/>
    <property type="project" value="InterPro"/>
</dbReference>
<reference evidence="2 3" key="1">
    <citation type="submission" date="2018-01" db="EMBL/GenBank/DDBJ databases">
        <title>Draft genome sequence of Jiangella sp. GTF31.</title>
        <authorList>
            <person name="Sahin N."/>
            <person name="Ay H."/>
            <person name="Saygin H."/>
        </authorList>
    </citation>
    <scope>NUCLEOTIDE SEQUENCE [LARGE SCALE GENOMIC DNA]</scope>
    <source>
        <strain evidence="2 3">GTF31</strain>
    </source>
</reference>
<dbReference type="GO" id="GO:0009253">
    <property type="term" value="P:peptidoglycan catabolic process"/>
    <property type="evidence" value="ECO:0007669"/>
    <property type="project" value="InterPro"/>
</dbReference>
<protein>
    <recommendedName>
        <fullName evidence="1">N-acetylmuramoyl-L-alanine amidase domain-containing protein</fullName>
    </recommendedName>
</protein>
<gene>
    <name evidence="2" type="ORF">C1I92_09885</name>
</gene>
<dbReference type="InterPro" id="IPR036505">
    <property type="entry name" value="Amidase/PGRP_sf"/>
</dbReference>
<dbReference type="CDD" id="cd06583">
    <property type="entry name" value="PGRP"/>
    <property type="match status" value="1"/>
</dbReference>
<comment type="caution">
    <text evidence="2">The sequence shown here is derived from an EMBL/GenBank/DDBJ whole genome shotgun (WGS) entry which is preliminary data.</text>
</comment>
<keyword evidence="3" id="KW-1185">Reference proteome</keyword>
<dbReference type="EMBL" id="POTW01000018">
    <property type="protein sequence ID" value="PZF84150.1"/>
    <property type="molecule type" value="Genomic_DNA"/>
</dbReference>
<evidence type="ECO:0000259" key="1">
    <source>
        <dbReference type="SMART" id="SM00644"/>
    </source>
</evidence>
<evidence type="ECO:0000313" key="2">
    <source>
        <dbReference type="EMBL" id="PZF84150.1"/>
    </source>
</evidence>
<organism evidence="2 3">
    <name type="scientific">Jiangella anatolica</name>
    <dbReference type="NCBI Taxonomy" id="2670374"/>
    <lineage>
        <taxon>Bacteria</taxon>
        <taxon>Bacillati</taxon>
        <taxon>Actinomycetota</taxon>
        <taxon>Actinomycetes</taxon>
        <taxon>Jiangellales</taxon>
        <taxon>Jiangellaceae</taxon>
        <taxon>Jiangella</taxon>
    </lineage>
</organism>
<accession>A0A2W2BFT4</accession>
<sequence>MAWYPGAIRKEITKFRTPLLIRRGVCLHVAVSEGSSLYSFFSGAAVCSHFYVRKDGTVEQYVDTKYQAPANLYGNKSLISVETQGGVRNADSEPWTAAQVESLAKICAWANQTHGIPLVQMPDSKPTTKGVGYHRLGVDPYRVDGGEKWSNAYGKVCPGAAKIKQVPAVIARARALAGETLPDTGELFTVSQYEDILEAIAGVREQVGNVGDNVTNSRGVISDRVINNLGPRLDKVTDHAYNAAVNSAANRQIIPANTAVLVERLLQVQASGGTLSRADIEDVFKDVRFTVGEAA</sequence>